<evidence type="ECO:0000313" key="3">
    <source>
        <dbReference type="EMBL" id="MBE9396307.1"/>
    </source>
</evidence>
<keyword evidence="1" id="KW-0732">Signal</keyword>
<organism evidence="3 4">
    <name type="scientific">Pontibacterium sinense</name>
    <dbReference type="NCBI Taxonomy" id="2781979"/>
    <lineage>
        <taxon>Bacteria</taxon>
        <taxon>Pseudomonadati</taxon>
        <taxon>Pseudomonadota</taxon>
        <taxon>Gammaproteobacteria</taxon>
        <taxon>Oceanospirillales</taxon>
        <taxon>Oceanospirillaceae</taxon>
        <taxon>Pontibacterium</taxon>
    </lineage>
</organism>
<dbReference type="RefSeq" id="WP_193951852.1">
    <property type="nucleotide sequence ID" value="NZ_JADEYS010000002.1"/>
</dbReference>
<dbReference type="InterPro" id="IPR012336">
    <property type="entry name" value="Thioredoxin-like_fold"/>
</dbReference>
<evidence type="ECO:0000313" key="4">
    <source>
        <dbReference type="Proteomes" id="UP000640333"/>
    </source>
</evidence>
<dbReference type="Gene3D" id="3.40.30.10">
    <property type="entry name" value="Glutaredoxin"/>
    <property type="match status" value="2"/>
</dbReference>
<dbReference type="InterPro" id="IPR036249">
    <property type="entry name" value="Thioredoxin-like_sf"/>
</dbReference>
<keyword evidence="4" id="KW-1185">Reference proteome</keyword>
<proteinExistence type="predicted"/>
<dbReference type="Pfam" id="PF13098">
    <property type="entry name" value="Thioredoxin_2"/>
    <property type="match status" value="2"/>
</dbReference>
<dbReference type="SUPFAM" id="SSF52833">
    <property type="entry name" value="Thioredoxin-like"/>
    <property type="match status" value="2"/>
</dbReference>
<sequence length="332" mass="37805">MRFLTAVLMLVLASSPSHADSTRLLKFDGAEIESPYWFKESFLEFGDDLAEAAESDKTLMLYFHQAGCPYCFNMIQQNFLDPQLAPFIQKKFDVVALDLWGDRDVVLPDGTELTEKTLATHWKIQYTPTLIFLNPDGSINLRIDGYRPKPVFSQVLDYVLSGQTEGGLAQALIQQSNEDMYPEAFLLETRDLSSLKGQLTAVMLEYKGCDDCESLHRNAIARPAVYEQLEPYQVVRFDAASDQPLTLPDGTDITPSRWVKELGVNYYPTTLLFDESGIERFRIGGYVQSFHYATALEYVSAKGYEKFPEFQRFLNDRADRMREKGTKVVITE</sequence>
<gene>
    <name evidence="3" type="ORF">IOQ59_03405</name>
</gene>
<dbReference type="EMBL" id="JADEYS010000002">
    <property type="protein sequence ID" value="MBE9396307.1"/>
    <property type="molecule type" value="Genomic_DNA"/>
</dbReference>
<dbReference type="InterPro" id="IPR013766">
    <property type="entry name" value="Thioredoxin_domain"/>
</dbReference>
<evidence type="ECO:0000259" key="2">
    <source>
        <dbReference type="PROSITE" id="PS51352"/>
    </source>
</evidence>
<accession>A0A8J7FA98</accession>
<dbReference type="AlphaFoldDB" id="A0A8J7FA98"/>
<feature type="signal peptide" evidence="1">
    <location>
        <begin position="1"/>
        <end position="19"/>
    </location>
</feature>
<name>A0A8J7FA98_9GAMM</name>
<protein>
    <submittedName>
        <fullName evidence="3">Thioredoxin fold domain-containing protein</fullName>
    </submittedName>
</protein>
<feature type="chain" id="PRO_5035285061" evidence="1">
    <location>
        <begin position="20"/>
        <end position="332"/>
    </location>
</feature>
<dbReference type="PROSITE" id="PS51352">
    <property type="entry name" value="THIOREDOXIN_2"/>
    <property type="match status" value="1"/>
</dbReference>
<comment type="caution">
    <text evidence="3">The sequence shown here is derived from an EMBL/GenBank/DDBJ whole genome shotgun (WGS) entry which is preliminary data.</text>
</comment>
<evidence type="ECO:0000256" key="1">
    <source>
        <dbReference type="SAM" id="SignalP"/>
    </source>
</evidence>
<feature type="domain" description="Thioredoxin" evidence="2">
    <location>
        <begin position="9"/>
        <end position="161"/>
    </location>
</feature>
<reference evidence="3" key="1">
    <citation type="submission" date="2020-10" db="EMBL/GenBank/DDBJ databases">
        <title>Bacterium isolated from coastal waters sediment.</title>
        <authorList>
            <person name="Chen R.-J."/>
            <person name="Lu D.-C."/>
            <person name="Zhu K.-L."/>
            <person name="Du Z.-J."/>
        </authorList>
    </citation>
    <scope>NUCLEOTIDE SEQUENCE</scope>
    <source>
        <strain evidence="3">N1Y112</strain>
    </source>
</reference>
<dbReference type="Proteomes" id="UP000640333">
    <property type="component" value="Unassembled WGS sequence"/>
</dbReference>